<protein>
    <recommendedName>
        <fullName evidence="1">SOCS box domain-containing protein</fullName>
    </recommendedName>
</protein>
<dbReference type="Proteomes" id="UP000308267">
    <property type="component" value="Unassembled WGS sequence"/>
</dbReference>
<feature type="domain" description="SOCS box" evidence="1">
    <location>
        <begin position="178"/>
        <end position="224"/>
    </location>
</feature>
<reference evidence="2 3" key="1">
    <citation type="journal article" date="2019" name="BMC Genomics">
        <title>New insights from Opisthorchis felineus genome: update on genomics of the epidemiologically important liver flukes.</title>
        <authorList>
            <person name="Ershov N.I."/>
            <person name="Mordvinov V.A."/>
            <person name="Prokhortchouk E.B."/>
            <person name="Pakharukova M.Y."/>
            <person name="Gunbin K.V."/>
            <person name="Ustyantsev K."/>
            <person name="Genaev M.A."/>
            <person name="Blinov A.G."/>
            <person name="Mazur A."/>
            <person name="Boulygina E."/>
            <person name="Tsygankova S."/>
            <person name="Khrameeva E."/>
            <person name="Chekanov N."/>
            <person name="Fan G."/>
            <person name="Xiao A."/>
            <person name="Zhang H."/>
            <person name="Xu X."/>
            <person name="Yang H."/>
            <person name="Solovyev V."/>
            <person name="Lee S.M."/>
            <person name="Liu X."/>
            <person name="Afonnikov D.A."/>
            <person name="Skryabin K.G."/>
        </authorList>
    </citation>
    <scope>NUCLEOTIDE SEQUENCE [LARGE SCALE GENOMIC DNA]</scope>
    <source>
        <strain evidence="2">AK-0245</strain>
        <tissue evidence="2">Whole organism</tissue>
    </source>
</reference>
<comment type="caution">
    <text evidence="2">The sequence shown here is derived from an EMBL/GenBank/DDBJ whole genome shotgun (WGS) entry which is preliminary data.</text>
</comment>
<sequence>MSVYLRSGGGEKLKKALDKDDLWEVERVLSAHPEVGKLIASETPQHNVSTMLLRPLDGIGDFWRCQLMQRISEYLIVNFLDPNRVLTQTCAMLLELRLSTPTKNQSANGWTLQPCPPDVAHIHFEHCVGYPWCLLQCWQEKFSEWDFTSKCLENLMPFWVLHRFKTTVPYPTDSTGIDPPSLLECCRISIRTYLIKLQRDFNRRDDYLSMVKRLPLPPNLYDFLVFKDLWPGENSRLPPPPGALNTRVHREGIHRRWAWDGFILMWEAALKNSD</sequence>
<evidence type="ECO:0000313" key="2">
    <source>
        <dbReference type="EMBL" id="TGZ62382.1"/>
    </source>
</evidence>
<proteinExistence type="predicted"/>
<dbReference type="InterPro" id="IPR001496">
    <property type="entry name" value="SOCS_box"/>
</dbReference>
<organism evidence="2 3">
    <name type="scientific">Opisthorchis felineus</name>
    <dbReference type="NCBI Taxonomy" id="147828"/>
    <lineage>
        <taxon>Eukaryota</taxon>
        <taxon>Metazoa</taxon>
        <taxon>Spiralia</taxon>
        <taxon>Lophotrochozoa</taxon>
        <taxon>Platyhelminthes</taxon>
        <taxon>Trematoda</taxon>
        <taxon>Digenea</taxon>
        <taxon>Opisthorchiida</taxon>
        <taxon>Opisthorchiata</taxon>
        <taxon>Opisthorchiidae</taxon>
        <taxon>Opisthorchis</taxon>
    </lineage>
</organism>
<dbReference type="OrthoDB" id="6235335at2759"/>
<evidence type="ECO:0000259" key="1">
    <source>
        <dbReference type="PROSITE" id="PS50225"/>
    </source>
</evidence>
<name>A0A4S2LFQ0_OPIFE</name>
<accession>A0A4S2LFQ0</accession>
<dbReference type="STRING" id="147828.A0A4S2LFQ0"/>
<dbReference type="EMBL" id="SJOL01007558">
    <property type="protein sequence ID" value="TGZ62382.1"/>
    <property type="molecule type" value="Genomic_DNA"/>
</dbReference>
<gene>
    <name evidence="2" type="ORF">CRM22_007474</name>
</gene>
<evidence type="ECO:0000313" key="3">
    <source>
        <dbReference type="Proteomes" id="UP000308267"/>
    </source>
</evidence>
<keyword evidence="3" id="KW-1185">Reference proteome</keyword>
<dbReference type="PROSITE" id="PS50225">
    <property type="entry name" value="SOCS"/>
    <property type="match status" value="1"/>
</dbReference>
<dbReference type="AlphaFoldDB" id="A0A4S2LFQ0"/>